<evidence type="ECO:0000313" key="2">
    <source>
        <dbReference type="EMBL" id="OGK54770.1"/>
    </source>
</evidence>
<accession>A0A1F7JGM7</accession>
<keyword evidence="1" id="KW-0812">Transmembrane</keyword>
<organism evidence="2 3">
    <name type="scientific">Candidatus Roizmanbacteria bacterium RIFCSPLOWO2_02_FULL_36_11</name>
    <dbReference type="NCBI Taxonomy" id="1802071"/>
    <lineage>
        <taxon>Bacteria</taxon>
        <taxon>Candidatus Roizmaniibacteriota</taxon>
    </lineage>
</organism>
<protein>
    <submittedName>
        <fullName evidence="2">Uncharacterized protein</fullName>
    </submittedName>
</protein>
<reference evidence="2 3" key="1">
    <citation type="journal article" date="2016" name="Nat. Commun.">
        <title>Thousands of microbial genomes shed light on interconnected biogeochemical processes in an aquifer system.</title>
        <authorList>
            <person name="Anantharaman K."/>
            <person name="Brown C.T."/>
            <person name="Hug L.A."/>
            <person name="Sharon I."/>
            <person name="Castelle C.J."/>
            <person name="Probst A.J."/>
            <person name="Thomas B.C."/>
            <person name="Singh A."/>
            <person name="Wilkins M.J."/>
            <person name="Karaoz U."/>
            <person name="Brodie E.L."/>
            <person name="Williams K.H."/>
            <person name="Hubbard S.S."/>
            <person name="Banfield J.F."/>
        </authorList>
    </citation>
    <scope>NUCLEOTIDE SEQUENCE [LARGE SCALE GENOMIC DNA]</scope>
</reference>
<dbReference type="Proteomes" id="UP000177418">
    <property type="component" value="Unassembled WGS sequence"/>
</dbReference>
<proteinExistence type="predicted"/>
<keyword evidence="1" id="KW-1133">Transmembrane helix</keyword>
<comment type="caution">
    <text evidence="2">The sequence shown here is derived from an EMBL/GenBank/DDBJ whole genome shotgun (WGS) entry which is preliminary data.</text>
</comment>
<name>A0A1F7JGM7_9BACT</name>
<keyword evidence="1" id="KW-0472">Membrane</keyword>
<sequence length="338" mass="37838">MENDIAQLHRRIKRSKFAIYAILGFLIILTLGIILIFRQSTQKEAIIYKLVAKETTNNRLTPTIVSKNITKSTYYNNESSPRKIAPNKKTTNITTSNFGPNNFCGRCVSKLNYRVWNEDDPENVEWNSKKCQVRVKCVNGKLDRSKLDSDPFLKSRFGSSGKFPIRCLHKSEFNNIKDSDLEEGPMGEDEYVCEPTSPLDLFNVCLGGNYHPDWDLIISKLCGCGYIRSDVPIKGADCSNCQKDCPLCFPDKCSRCKLYDGTCDQVCSAAGCSKQLVCKNQIVCDSTPISSCQKDCTCDEPAYCDMVSNCLTNGGHCEVFNGKGYCCSGNENNVQRPE</sequence>
<feature type="transmembrane region" description="Helical" evidence="1">
    <location>
        <begin position="17"/>
        <end position="37"/>
    </location>
</feature>
<evidence type="ECO:0000313" key="3">
    <source>
        <dbReference type="Proteomes" id="UP000177418"/>
    </source>
</evidence>
<dbReference type="EMBL" id="MGAV01000013">
    <property type="protein sequence ID" value="OGK54770.1"/>
    <property type="molecule type" value="Genomic_DNA"/>
</dbReference>
<evidence type="ECO:0000256" key="1">
    <source>
        <dbReference type="SAM" id="Phobius"/>
    </source>
</evidence>
<dbReference type="AlphaFoldDB" id="A0A1F7JGM7"/>
<gene>
    <name evidence="2" type="ORF">A3H78_05790</name>
</gene>